<reference evidence="3 4" key="1">
    <citation type="submission" date="2018-10" db="EMBL/GenBank/DDBJ databases">
        <title>Draft genome sequence of Bacillus salarius IM0101, isolated from a hypersaline soil in Inner Mongolia, China.</title>
        <authorList>
            <person name="Yamprayoonswat W."/>
            <person name="Boonvisut S."/>
            <person name="Jumpathong W."/>
            <person name="Sittihan S."/>
            <person name="Ruangsuj P."/>
            <person name="Wanthongcharoen S."/>
            <person name="Thongpramul N."/>
            <person name="Pimmason S."/>
            <person name="Yu B."/>
            <person name="Yasawong M."/>
        </authorList>
    </citation>
    <scope>NUCLEOTIDE SEQUENCE [LARGE SCALE GENOMIC DNA]</scope>
    <source>
        <strain evidence="3 4">IM0101</strain>
    </source>
</reference>
<dbReference type="GO" id="GO:0016491">
    <property type="term" value="F:oxidoreductase activity"/>
    <property type="evidence" value="ECO:0007669"/>
    <property type="project" value="UniProtKB-KW"/>
</dbReference>
<protein>
    <submittedName>
        <fullName evidence="3">Aldo/keto reductase</fullName>
    </submittedName>
</protein>
<dbReference type="PANTHER" id="PTHR43364:SF4">
    <property type="entry name" value="NAD(P)-LINKED OXIDOREDUCTASE SUPERFAMILY PROTEIN"/>
    <property type="match status" value="1"/>
</dbReference>
<sequence>MKYRTLGKTGLDVSVIGLGTWQFGGEWGQDYTQLEVDDIFEKARETGINLIDTAECYGDHLSEEFIGRAIEKDRDQWVLATKFGHQFHGLYERTRHFKPEEVQQQLEDSLRSLRTDYIDLYQLHSGVGEEFDNDKLWTMLDKQVKEGKIRHIGLSIGKNDNIYQTNKSSEIGSEAIQVVYNRLDRTPEEEVFPSCEDQNLGVLARVPMASGYLSGKYKPGATFAENDVRHRHDQEETRRKLATVAELEKNEVPEGVPMAQWALAWCLKHPAVTCVIPGCKNPEQVESNAKAAELEMVKTNHPQATV</sequence>
<name>A0A3R9P6R5_9BACI</name>
<dbReference type="InterPro" id="IPR020471">
    <property type="entry name" value="AKR"/>
</dbReference>
<evidence type="ECO:0000313" key="4">
    <source>
        <dbReference type="Proteomes" id="UP000275076"/>
    </source>
</evidence>
<evidence type="ECO:0000256" key="1">
    <source>
        <dbReference type="ARBA" id="ARBA00023002"/>
    </source>
</evidence>
<comment type="caution">
    <text evidence="3">The sequence shown here is derived from an EMBL/GenBank/DDBJ whole genome shotgun (WGS) entry which is preliminary data.</text>
</comment>
<keyword evidence="4" id="KW-1185">Reference proteome</keyword>
<dbReference type="AlphaFoldDB" id="A0A3R9P6R5"/>
<dbReference type="Proteomes" id="UP000275076">
    <property type="component" value="Unassembled WGS sequence"/>
</dbReference>
<gene>
    <name evidence="3" type="ORF">D7Z54_14875</name>
</gene>
<dbReference type="Gene3D" id="3.20.20.100">
    <property type="entry name" value="NADP-dependent oxidoreductase domain"/>
    <property type="match status" value="1"/>
</dbReference>
<dbReference type="PANTHER" id="PTHR43364">
    <property type="entry name" value="NADH-SPECIFIC METHYLGLYOXAL REDUCTASE-RELATED"/>
    <property type="match status" value="1"/>
</dbReference>
<evidence type="ECO:0000313" key="3">
    <source>
        <dbReference type="EMBL" id="RSL32438.1"/>
    </source>
</evidence>
<evidence type="ECO:0000259" key="2">
    <source>
        <dbReference type="Pfam" id="PF00248"/>
    </source>
</evidence>
<dbReference type="EMBL" id="RBVX01000014">
    <property type="protein sequence ID" value="RSL32438.1"/>
    <property type="molecule type" value="Genomic_DNA"/>
</dbReference>
<organism evidence="3 4">
    <name type="scientific">Salibacterium salarium</name>
    <dbReference type="NCBI Taxonomy" id="284579"/>
    <lineage>
        <taxon>Bacteria</taxon>
        <taxon>Bacillati</taxon>
        <taxon>Bacillota</taxon>
        <taxon>Bacilli</taxon>
        <taxon>Bacillales</taxon>
        <taxon>Bacillaceae</taxon>
    </lineage>
</organism>
<dbReference type="SUPFAM" id="SSF51430">
    <property type="entry name" value="NAD(P)-linked oxidoreductase"/>
    <property type="match status" value="1"/>
</dbReference>
<dbReference type="InterPro" id="IPR036812">
    <property type="entry name" value="NAD(P)_OxRdtase_dom_sf"/>
</dbReference>
<dbReference type="InterPro" id="IPR023210">
    <property type="entry name" value="NADP_OxRdtase_dom"/>
</dbReference>
<dbReference type="PRINTS" id="PR00069">
    <property type="entry name" value="ALDKETRDTASE"/>
</dbReference>
<feature type="domain" description="NADP-dependent oxidoreductase" evidence="2">
    <location>
        <begin position="16"/>
        <end position="299"/>
    </location>
</feature>
<dbReference type="OrthoDB" id="9773828at2"/>
<accession>A0A3R9P6R5</accession>
<dbReference type="Pfam" id="PF00248">
    <property type="entry name" value="Aldo_ket_red"/>
    <property type="match status" value="1"/>
</dbReference>
<dbReference type="InterPro" id="IPR050523">
    <property type="entry name" value="AKR_Detox_Biosynth"/>
</dbReference>
<dbReference type="RefSeq" id="WP_125556654.1">
    <property type="nucleotide sequence ID" value="NZ_RBVX01000014.1"/>
</dbReference>
<proteinExistence type="predicted"/>
<keyword evidence="1" id="KW-0560">Oxidoreductase</keyword>
<dbReference type="GO" id="GO:0005829">
    <property type="term" value="C:cytosol"/>
    <property type="evidence" value="ECO:0007669"/>
    <property type="project" value="TreeGrafter"/>
</dbReference>
<dbReference type="CDD" id="cd19086">
    <property type="entry name" value="AKR_AKR11C1"/>
    <property type="match status" value="1"/>
</dbReference>